<evidence type="ECO:0000313" key="6">
    <source>
        <dbReference type="EMBL" id="MFC6439879.1"/>
    </source>
</evidence>
<dbReference type="RefSeq" id="WP_131256766.1">
    <property type="nucleotide sequence ID" value="NZ_JBHSUS010000001.1"/>
</dbReference>
<evidence type="ECO:0000256" key="4">
    <source>
        <dbReference type="ARBA" id="ARBA00023136"/>
    </source>
</evidence>
<feature type="transmembrane region" description="Helical" evidence="5">
    <location>
        <begin position="65"/>
        <end position="91"/>
    </location>
</feature>
<accession>A0ABW1XML4</accession>
<dbReference type="SUPFAM" id="SSF161084">
    <property type="entry name" value="MAPEG domain-like"/>
    <property type="match status" value="1"/>
</dbReference>
<sequence length="133" mass="15176">MLYPMFAMLLLTLTVGVILGRARFKAVAHKRINPKYFLTNRGYEVPQDLAQKERNFANLFETPPLFYVGCTLALALNLESAGLLFTAWLYVVLRVAHSIIHITYNNVYHRFFAFIGSLLTILAIWLQVLLLAS</sequence>
<dbReference type="EMBL" id="JBHSUS010000001">
    <property type="protein sequence ID" value="MFC6439879.1"/>
    <property type="molecule type" value="Genomic_DNA"/>
</dbReference>
<protein>
    <submittedName>
        <fullName evidence="6">MAPEG family protein</fullName>
    </submittedName>
</protein>
<dbReference type="Pfam" id="PF01124">
    <property type="entry name" value="MAPEG"/>
    <property type="match status" value="1"/>
</dbReference>
<comment type="caution">
    <text evidence="6">The sequence shown here is derived from an EMBL/GenBank/DDBJ whole genome shotgun (WGS) entry which is preliminary data.</text>
</comment>
<evidence type="ECO:0000256" key="5">
    <source>
        <dbReference type="SAM" id="Phobius"/>
    </source>
</evidence>
<keyword evidence="7" id="KW-1185">Reference proteome</keyword>
<dbReference type="InterPro" id="IPR001129">
    <property type="entry name" value="Membr-assoc_MAPEG"/>
</dbReference>
<evidence type="ECO:0000256" key="3">
    <source>
        <dbReference type="ARBA" id="ARBA00022989"/>
    </source>
</evidence>
<keyword evidence="4 5" id="KW-0472">Membrane</keyword>
<organism evidence="6 7">
    <name type="scientific">Pseudobowmanella zhangzhouensis</name>
    <dbReference type="NCBI Taxonomy" id="1537679"/>
    <lineage>
        <taxon>Bacteria</taxon>
        <taxon>Pseudomonadati</taxon>
        <taxon>Pseudomonadota</taxon>
        <taxon>Gammaproteobacteria</taxon>
        <taxon>Alteromonadales</taxon>
        <taxon>Alteromonadaceae</taxon>
    </lineage>
</organism>
<reference evidence="7" key="1">
    <citation type="journal article" date="2019" name="Int. J. Syst. Evol. Microbiol.">
        <title>The Global Catalogue of Microorganisms (GCM) 10K type strain sequencing project: providing services to taxonomists for standard genome sequencing and annotation.</title>
        <authorList>
            <consortium name="The Broad Institute Genomics Platform"/>
            <consortium name="The Broad Institute Genome Sequencing Center for Infectious Disease"/>
            <person name="Wu L."/>
            <person name="Ma J."/>
        </authorList>
    </citation>
    <scope>NUCLEOTIDE SEQUENCE [LARGE SCALE GENOMIC DNA]</scope>
    <source>
        <strain evidence="7">CGMCC 1.16031</strain>
    </source>
</reference>
<gene>
    <name evidence="6" type="ORF">ACFP85_06930</name>
</gene>
<evidence type="ECO:0000313" key="7">
    <source>
        <dbReference type="Proteomes" id="UP001596364"/>
    </source>
</evidence>
<evidence type="ECO:0000256" key="1">
    <source>
        <dbReference type="ARBA" id="ARBA00004370"/>
    </source>
</evidence>
<dbReference type="Proteomes" id="UP001596364">
    <property type="component" value="Unassembled WGS sequence"/>
</dbReference>
<dbReference type="Gene3D" id="1.20.120.550">
    <property type="entry name" value="Membrane associated eicosanoid/glutathione metabolism-like domain"/>
    <property type="match status" value="1"/>
</dbReference>
<comment type="subcellular location">
    <subcellularLocation>
        <location evidence="1">Membrane</location>
    </subcellularLocation>
</comment>
<keyword evidence="3 5" id="KW-1133">Transmembrane helix</keyword>
<keyword evidence="2 5" id="KW-0812">Transmembrane</keyword>
<feature type="transmembrane region" description="Helical" evidence="5">
    <location>
        <begin position="111"/>
        <end position="132"/>
    </location>
</feature>
<evidence type="ECO:0000256" key="2">
    <source>
        <dbReference type="ARBA" id="ARBA00022692"/>
    </source>
</evidence>
<dbReference type="InterPro" id="IPR023352">
    <property type="entry name" value="MAPEG-like_dom_sf"/>
</dbReference>
<proteinExistence type="predicted"/>
<name>A0ABW1XML4_9ALTE</name>